<dbReference type="Gene3D" id="3.30.870.10">
    <property type="entry name" value="Endonuclease Chain A"/>
    <property type="match status" value="2"/>
</dbReference>
<dbReference type="Pfam" id="PF13091">
    <property type="entry name" value="PLDc_2"/>
    <property type="match status" value="2"/>
</dbReference>
<keyword evidence="8" id="KW-1185">Reference proteome</keyword>
<evidence type="ECO:0000256" key="4">
    <source>
        <dbReference type="ARBA" id="ARBA00022525"/>
    </source>
</evidence>
<evidence type="ECO:0000256" key="2">
    <source>
        <dbReference type="ARBA" id="ARBA00004613"/>
    </source>
</evidence>
<name>A0ABV7E1X0_9RHOB</name>
<keyword evidence="4" id="KW-0964">Secreted</keyword>
<dbReference type="SMART" id="SM00155">
    <property type="entry name" value="PLDc"/>
    <property type="match status" value="2"/>
</dbReference>
<gene>
    <name evidence="7" type="ORF">ACFOD6_19795</name>
</gene>
<reference evidence="8" key="1">
    <citation type="journal article" date="2019" name="Int. J. Syst. Evol. Microbiol.">
        <title>The Global Catalogue of Microorganisms (GCM) 10K type strain sequencing project: providing services to taxonomists for standard genome sequencing and annotation.</title>
        <authorList>
            <consortium name="The Broad Institute Genomics Platform"/>
            <consortium name="The Broad Institute Genome Sequencing Center for Infectious Disease"/>
            <person name="Wu L."/>
            <person name="Ma J."/>
        </authorList>
    </citation>
    <scope>NUCLEOTIDE SEQUENCE [LARGE SCALE GENOMIC DNA]</scope>
    <source>
        <strain evidence="8">KCTC 62102</strain>
    </source>
</reference>
<dbReference type="Proteomes" id="UP001595445">
    <property type="component" value="Unassembled WGS sequence"/>
</dbReference>
<proteinExistence type="predicted"/>
<dbReference type="InterPro" id="IPR001736">
    <property type="entry name" value="PLipase_D/transphosphatidylase"/>
</dbReference>
<comment type="subcellular location">
    <subcellularLocation>
        <location evidence="2">Secreted</location>
    </subcellularLocation>
</comment>
<evidence type="ECO:0000313" key="8">
    <source>
        <dbReference type="Proteomes" id="UP001595445"/>
    </source>
</evidence>
<comment type="caution">
    <text evidence="7">The sequence shown here is derived from an EMBL/GenBank/DDBJ whole genome shotgun (WGS) entry which is preliminary data.</text>
</comment>
<dbReference type="CDD" id="cd09111">
    <property type="entry name" value="PLDc_ymdC_like_1"/>
    <property type="match status" value="1"/>
</dbReference>
<evidence type="ECO:0000313" key="7">
    <source>
        <dbReference type="EMBL" id="MFC3088289.1"/>
    </source>
</evidence>
<dbReference type="PANTHER" id="PTHR21248:SF12">
    <property type="entry name" value="CARDIOLIPIN SYNTHASE C"/>
    <property type="match status" value="1"/>
</dbReference>
<dbReference type="PROSITE" id="PS50035">
    <property type="entry name" value="PLD"/>
    <property type="match status" value="2"/>
</dbReference>
<evidence type="ECO:0000256" key="3">
    <source>
        <dbReference type="ARBA" id="ARBA00018392"/>
    </source>
</evidence>
<sequence>MLHLLGQMALVLAGIAALLAAAHLAYRPPPLAGRSMSRAIAASPETLLGRLALEEAARQDFDSGVIPLLDGPGAFAARIALIRTAEVSLDVQYYIWSRDATGLILLDELRRAAGRGVRIRLLLDDNGIVGLDGELAALDSLPQVEVRLFNPFILRRIKPLGFAFDFVRLNRRMHNKSLTADGAVGILGGRNIGDIYFGFANGVQFVDADVLVAGRIAAEIGADFDRYWHSGSSHPIASLVAAPSAGGLERLAVDAGLAAARAGERLHVEHLQGSDLINRIAAGELAFEWTGMALVSDDPAKGLGRAAQKDHLFPQLMALLARPARSVDLVSAYFIPGRRFSKRLERLAKEGVRIRILTNSQAATDVLVVHSAYVRYRPRLLRAGVGLYELRPDFAIEDDPAPRRLTGSRASLHSKTLAIDEERIFIGSFNFDPRSLLLNTEMGLLIDSPGIAGALAGAFVDRFASASYAPVCDGRRVVGWEETGADGTLVRHRIEPGTNPASRMLLRILGLLPIEWLL</sequence>
<protein>
    <recommendedName>
        <fullName evidence="3">Phospholipase D</fullName>
    </recommendedName>
    <alternativeName>
        <fullName evidence="5">Choline phosphatase</fullName>
    </alternativeName>
</protein>
<feature type="domain" description="PLD phosphodiesterase" evidence="6">
    <location>
        <begin position="169"/>
        <end position="196"/>
    </location>
</feature>
<dbReference type="RefSeq" id="WP_287872625.1">
    <property type="nucleotide sequence ID" value="NZ_JAEACP010000017.1"/>
</dbReference>
<comment type="function">
    <text evidence="1">Could be a virulence factor.</text>
</comment>
<dbReference type="PANTHER" id="PTHR21248">
    <property type="entry name" value="CARDIOLIPIN SYNTHASE"/>
    <property type="match status" value="1"/>
</dbReference>
<organism evidence="7 8">
    <name type="scientific">Tabrizicola soli</name>
    <dbReference type="NCBI Taxonomy" id="2185115"/>
    <lineage>
        <taxon>Bacteria</taxon>
        <taxon>Pseudomonadati</taxon>
        <taxon>Pseudomonadota</taxon>
        <taxon>Alphaproteobacteria</taxon>
        <taxon>Rhodobacterales</taxon>
        <taxon>Paracoccaceae</taxon>
        <taxon>Tabrizicola</taxon>
    </lineage>
</organism>
<evidence type="ECO:0000259" key="6">
    <source>
        <dbReference type="PROSITE" id="PS50035"/>
    </source>
</evidence>
<dbReference type="SUPFAM" id="SSF56024">
    <property type="entry name" value="Phospholipase D/nuclease"/>
    <property type="match status" value="2"/>
</dbReference>
<dbReference type="EMBL" id="JBHRSM010000052">
    <property type="protein sequence ID" value="MFC3088289.1"/>
    <property type="molecule type" value="Genomic_DNA"/>
</dbReference>
<dbReference type="CDD" id="cd09113">
    <property type="entry name" value="PLDc_ymdC_like_2"/>
    <property type="match status" value="1"/>
</dbReference>
<evidence type="ECO:0000256" key="1">
    <source>
        <dbReference type="ARBA" id="ARBA00003145"/>
    </source>
</evidence>
<evidence type="ECO:0000256" key="5">
    <source>
        <dbReference type="ARBA" id="ARBA00029594"/>
    </source>
</evidence>
<feature type="domain" description="PLD phosphodiesterase" evidence="6">
    <location>
        <begin position="408"/>
        <end position="435"/>
    </location>
</feature>
<dbReference type="InterPro" id="IPR025202">
    <property type="entry name" value="PLD-like_dom"/>
</dbReference>
<accession>A0ABV7E1X0</accession>